<evidence type="ECO:0000313" key="8">
    <source>
        <dbReference type="EMBL" id="JAI53811.1"/>
    </source>
</evidence>
<accession>A0A0P4VRW5</accession>
<evidence type="ECO:0000256" key="2">
    <source>
        <dbReference type="ARBA" id="ARBA00006840"/>
    </source>
</evidence>
<evidence type="ECO:0000256" key="3">
    <source>
        <dbReference type="ARBA" id="ARBA00022692"/>
    </source>
</evidence>
<protein>
    <recommendedName>
        <fullName evidence="7">Tetraspanin</fullName>
    </recommendedName>
</protein>
<dbReference type="InterPro" id="IPR008952">
    <property type="entry name" value="Tetraspanin_EC2_sf"/>
</dbReference>
<dbReference type="Pfam" id="PF00335">
    <property type="entry name" value="Tetraspanin"/>
    <property type="match status" value="1"/>
</dbReference>
<keyword evidence="5 7" id="KW-0472">Membrane</keyword>
<sequence length="258" mass="28906">MLEIHNINTRIHYIKYCLLAFTVLFSLTGLSLVIIGSTINAVFTDFSFFLDTKYFTPAIFLYSIGFVVFGVSIIGLIGALKENTWFITTYGILLGVIFILQVATGMSTNILLKSPIYEQLEKQLASVFSEYYTNEQNKEHFDALQQSVGCCGVTGPNDWNKLILPPSCCAKRNVDDSCKMTFQRGCVQVLEYVVNDIGSILASTAYVLALMQLAGACFALYLGNSLRKQKLAKDFRRWLLTNEILNCKEGDELTICKK</sequence>
<keyword evidence="3 7" id="KW-0812">Transmembrane</keyword>
<dbReference type="PANTHER" id="PTHR19282">
    <property type="entry name" value="TETRASPANIN"/>
    <property type="match status" value="1"/>
</dbReference>
<evidence type="ECO:0000256" key="6">
    <source>
        <dbReference type="PIRSR" id="PIRSR002419-1"/>
    </source>
</evidence>
<dbReference type="GO" id="GO:0005886">
    <property type="term" value="C:plasma membrane"/>
    <property type="evidence" value="ECO:0007669"/>
    <property type="project" value="TreeGrafter"/>
</dbReference>
<feature type="transmembrane region" description="Helical" evidence="7">
    <location>
        <begin position="16"/>
        <end position="39"/>
    </location>
</feature>
<dbReference type="Gene3D" id="1.10.1450.10">
    <property type="entry name" value="Tetraspanin"/>
    <property type="match status" value="1"/>
</dbReference>
<reference evidence="8" key="1">
    <citation type="journal article" date="2016" name="PLoS Negl. Trop. Dis.">
        <title>A Deep Insight into the Sialome of Rhodnius neglectus, a Vector of Chagas Disease.</title>
        <authorList>
            <person name="Santiago P.B."/>
            <person name="Assumpcao T.C."/>
            <person name="Araujo C.N."/>
            <person name="Bastos I.M."/>
            <person name="Neves D."/>
            <person name="Silva I.G."/>
            <person name="Charneau S."/>
            <person name="Queiroz R.M."/>
            <person name="Raiol T."/>
            <person name="Oliveira J.V."/>
            <person name="Sousa M.V."/>
            <person name="Calvo E."/>
            <person name="Ribeiro J.M."/>
            <person name="Santana J.M."/>
        </authorList>
    </citation>
    <scope>NUCLEOTIDE SEQUENCE</scope>
    <source>
        <tissue evidence="8">Salivary glands</tissue>
    </source>
</reference>
<dbReference type="SUPFAM" id="SSF48652">
    <property type="entry name" value="Tetraspanin"/>
    <property type="match status" value="1"/>
</dbReference>
<evidence type="ECO:0000256" key="5">
    <source>
        <dbReference type="ARBA" id="ARBA00023136"/>
    </source>
</evidence>
<organism evidence="8">
    <name type="scientific">Rhodnius neglectus</name>
    <dbReference type="NCBI Taxonomy" id="72488"/>
    <lineage>
        <taxon>Eukaryota</taxon>
        <taxon>Metazoa</taxon>
        <taxon>Ecdysozoa</taxon>
        <taxon>Arthropoda</taxon>
        <taxon>Hexapoda</taxon>
        <taxon>Insecta</taxon>
        <taxon>Pterygota</taxon>
        <taxon>Neoptera</taxon>
        <taxon>Paraneoptera</taxon>
        <taxon>Hemiptera</taxon>
        <taxon>Heteroptera</taxon>
        <taxon>Panheteroptera</taxon>
        <taxon>Cimicomorpha</taxon>
        <taxon>Reduviidae</taxon>
        <taxon>Triatominae</taxon>
        <taxon>Rhodnius</taxon>
    </lineage>
</organism>
<feature type="transmembrane region" description="Helical" evidence="7">
    <location>
        <begin position="59"/>
        <end position="80"/>
    </location>
</feature>
<dbReference type="PANTHER" id="PTHR19282:SF28">
    <property type="entry name" value="TETRASPANIN"/>
    <property type="match status" value="1"/>
</dbReference>
<feature type="transmembrane region" description="Helical" evidence="7">
    <location>
        <begin position="200"/>
        <end position="223"/>
    </location>
</feature>
<proteinExistence type="evidence at transcript level"/>
<dbReference type="AlphaFoldDB" id="A0A0P4VRW5"/>
<dbReference type="CDD" id="cd03127">
    <property type="entry name" value="tetraspanin_LEL"/>
    <property type="match status" value="1"/>
</dbReference>
<dbReference type="InterPro" id="IPR000301">
    <property type="entry name" value="Tetraspanin_animals"/>
</dbReference>
<evidence type="ECO:0000256" key="7">
    <source>
        <dbReference type="RuleBase" id="RU361218"/>
    </source>
</evidence>
<evidence type="ECO:0000256" key="1">
    <source>
        <dbReference type="ARBA" id="ARBA00004141"/>
    </source>
</evidence>
<keyword evidence="6" id="KW-1015">Disulfide bond</keyword>
<dbReference type="PRINTS" id="PR00259">
    <property type="entry name" value="TMFOUR"/>
</dbReference>
<comment type="subcellular location">
    <subcellularLocation>
        <location evidence="1 7">Membrane</location>
        <topology evidence="1 7">Multi-pass membrane protein</topology>
    </subcellularLocation>
</comment>
<feature type="disulfide bond" evidence="6">
    <location>
        <begin position="150"/>
        <end position="186"/>
    </location>
</feature>
<comment type="similarity">
    <text evidence="2 7">Belongs to the tetraspanin (TM4SF) family.</text>
</comment>
<feature type="transmembrane region" description="Helical" evidence="7">
    <location>
        <begin position="92"/>
        <end position="112"/>
    </location>
</feature>
<feature type="disulfide bond" evidence="6">
    <location>
        <begin position="151"/>
        <end position="169"/>
    </location>
</feature>
<dbReference type="InterPro" id="IPR018499">
    <property type="entry name" value="Tetraspanin/Peripherin"/>
</dbReference>
<name>A0A0P4VRW5_9HEMI</name>
<dbReference type="EMBL" id="GDKW01002784">
    <property type="protein sequence ID" value="JAI53811.1"/>
    <property type="molecule type" value="mRNA"/>
</dbReference>
<evidence type="ECO:0000256" key="4">
    <source>
        <dbReference type="ARBA" id="ARBA00022989"/>
    </source>
</evidence>
<keyword evidence="4 7" id="KW-1133">Transmembrane helix</keyword>
<dbReference type="PIRSF" id="PIRSF002419">
    <property type="entry name" value="Tetraspanin"/>
    <property type="match status" value="1"/>
</dbReference>